<sequence>MTEKHYLVANKRLQQGEYGSNPMWVLAEEIGENELRKVYFRQMHEIKGQKYWLIYKTKDDYLGITIERRRDLTIPHVTNKFVYELDCPDERLAYEALFRFVEERLWVGEKIELYSCYDGEEDAARRTACDTVIHLDSGLYITGGATFPISKENQVADLARKFRWCERQYVVIQR</sequence>
<dbReference type="GeneID" id="34221782"/>
<evidence type="ECO:0000313" key="2">
    <source>
        <dbReference type="Proteomes" id="UP000027980"/>
    </source>
</evidence>
<gene>
    <name evidence="1" type="ORF">GZ22_04285</name>
</gene>
<accession>A0A075LJ22</accession>
<organism evidence="1 2">
    <name type="scientific">Terribacillus saccharophilus</name>
    <dbReference type="NCBI Taxonomy" id="361277"/>
    <lineage>
        <taxon>Bacteria</taxon>
        <taxon>Bacillati</taxon>
        <taxon>Bacillota</taxon>
        <taxon>Bacilli</taxon>
        <taxon>Bacillales</taxon>
        <taxon>Bacillaceae</taxon>
        <taxon>Terribacillus</taxon>
    </lineage>
</organism>
<dbReference type="RefSeq" id="WP_038559001.1">
    <property type="nucleotide sequence ID" value="NZ_CP008876.1"/>
</dbReference>
<protein>
    <submittedName>
        <fullName evidence="1">Uncharacterized protein</fullName>
    </submittedName>
</protein>
<proteinExistence type="predicted"/>
<dbReference type="KEGG" id="tap:GZ22_04285"/>
<dbReference type="Proteomes" id="UP000027980">
    <property type="component" value="Chromosome"/>
</dbReference>
<dbReference type="HOGENOM" id="CLU_128051_0_0_9"/>
<name>A0A075LJ22_9BACI</name>
<dbReference type="OrthoDB" id="2155647at2"/>
<dbReference type="EMBL" id="CP008876">
    <property type="protein sequence ID" value="AIF65927.1"/>
    <property type="molecule type" value="Genomic_DNA"/>
</dbReference>
<dbReference type="AlphaFoldDB" id="A0A075LJ22"/>
<evidence type="ECO:0000313" key="1">
    <source>
        <dbReference type="EMBL" id="AIF65927.1"/>
    </source>
</evidence>
<reference evidence="1 2" key="1">
    <citation type="submission" date="2014-07" db="EMBL/GenBank/DDBJ databases">
        <title>Complete genome sequence of a moderately halophilic bacterium Terribacillus aidingensis MP602, isolated from Cryptomeria fortunei in Tianmu mountain in China.</title>
        <authorList>
            <person name="Wang Y."/>
            <person name="Lu P."/>
            <person name="Zhang L."/>
        </authorList>
    </citation>
    <scope>NUCLEOTIDE SEQUENCE [LARGE SCALE GENOMIC DNA]</scope>
    <source>
        <strain evidence="1 2">MP602</strain>
    </source>
</reference>